<keyword evidence="2" id="KW-1133">Transmembrane helix</keyword>
<evidence type="ECO:0000259" key="3">
    <source>
        <dbReference type="PROSITE" id="PS50113"/>
    </source>
</evidence>
<dbReference type="InterPro" id="IPR013655">
    <property type="entry name" value="PAS_fold_3"/>
</dbReference>
<dbReference type="SMART" id="SM00052">
    <property type="entry name" value="EAL"/>
    <property type="match status" value="1"/>
</dbReference>
<dbReference type="NCBIfam" id="TIGR00254">
    <property type="entry name" value="GGDEF"/>
    <property type="match status" value="1"/>
</dbReference>
<sequence>MNFFDKNRIINYTSMLIFPLATVFLSIVAMGYFTYSIGKQIILEIIHRYGIEITNISTLRSIHEMIYKYSIISIFIAIILILIIIINIRITIVKPLDIFIDELKKIDVEKNISYRLKISEDDRFAGLKFIINSLLDRIELYISRIQEQQAEMAAFNDELSATVQQLTATEEELKMQNDELQSYVEKLEELQQKYDIAIHGSNSAIWEIDLKDNTIEVSQNFKELVNTKYSNSKNVHEFLDMLLMKEDKEILMKCYNKYKSNESNHIYSRIRIIDDNNNIRWFLVTGRGLKDNKGKLKKLHGVLVEVTKLKIQEEKIEFLAYNDHLTGLPNRIKFTERLNGELNNGKKGAILLIDLDNFKNINDTLGHVYGDTLLEKLAKAFKTMSNENIEFFRFGGDEFLVLYKNQCDVNIILAFARKILELFEDDAQFKFKDNYLTASIGIAIYPEHGNSIDEILMNADTAMYRAKYSGKNKYVLFESQMSIKLKEKIELENILRKAIDGDGFMLHYQPIVDVKDGRIVSFEALTRMKNKNISPAKFIPLAEETNLIVVIGKWVIKKVAEQLNYWKSKGIEVRPIAINISPKQIKDEGFIYYIQDTLDEYNIEPRLLEIEITESIMVENKEEILKILQKLKEIGLTIALDDFGTGYSSLNYLTYIPVDKIKLDKSLSDKFLELDNLSVMSSIIMLAHSLNLKVTAEGIETESQYQKLKNIGCDFVQGYFFSMPLPHEEAERKLLD</sequence>
<dbReference type="RefSeq" id="WP_057976581.1">
    <property type="nucleotide sequence ID" value="NZ_LKHP01000002.1"/>
</dbReference>
<dbReference type="PROSITE" id="PS50113">
    <property type="entry name" value="PAC"/>
    <property type="match status" value="1"/>
</dbReference>
<feature type="coiled-coil region" evidence="1">
    <location>
        <begin position="131"/>
        <end position="193"/>
    </location>
</feature>
<dbReference type="EMBL" id="LKHP01000002">
    <property type="protein sequence ID" value="KRQ87593.1"/>
    <property type="molecule type" value="Genomic_DNA"/>
</dbReference>
<dbReference type="CDD" id="cd01949">
    <property type="entry name" value="GGDEF"/>
    <property type="match status" value="1"/>
</dbReference>
<accession>A0A0R3JVG7</accession>
<dbReference type="PANTHER" id="PTHR44757:SF2">
    <property type="entry name" value="BIOFILM ARCHITECTURE MAINTENANCE PROTEIN MBAA"/>
    <property type="match status" value="1"/>
</dbReference>
<dbReference type="Gene3D" id="3.20.20.450">
    <property type="entry name" value="EAL domain"/>
    <property type="match status" value="1"/>
</dbReference>
<gene>
    <name evidence="6" type="primary">gmr_1</name>
    <name evidence="6" type="ORF">ABG79_00394</name>
</gene>
<feature type="domain" description="EAL" evidence="4">
    <location>
        <begin position="488"/>
        <end position="736"/>
    </location>
</feature>
<dbReference type="AlphaFoldDB" id="A0A0R3JVG7"/>
<dbReference type="SMART" id="SM00267">
    <property type="entry name" value="GGDEF"/>
    <property type="match status" value="1"/>
</dbReference>
<dbReference type="CDD" id="cd01948">
    <property type="entry name" value="EAL"/>
    <property type="match status" value="1"/>
</dbReference>
<dbReference type="InterPro" id="IPR001633">
    <property type="entry name" value="EAL_dom"/>
</dbReference>
<evidence type="ECO:0000259" key="5">
    <source>
        <dbReference type="PROSITE" id="PS50887"/>
    </source>
</evidence>
<dbReference type="Pfam" id="PF00563">
    <property type="entry name" value="EAL"/>
    <property type="match status" value="1"/>
</dbReference>
<dbReference type="EC" id="3.1.4.52" evidence="6"/>
<keyword evidence="2" id="KW-0812">Transmembrane</keyword>
<feature type="transmembrane region" description="Helical" evidence="2">
    <location>
        <begin position="12"/>
        <end position="35"/>
    </location>
</feature>
<reference evidence="6 7" key="1">
    <citation type="submission" date="2015-09" db="EMBL/GenBank/DDBJ databases">
        <title>Draft genome sequence of a Caloramator mitchellensis, a moderate thermophile from the Great Artesian Basin of Australia.</title>
        <authorList>
            <person name="Patel B.K."/>
        </authorList>
    </citation>
    <scope>NUCLEOTIDE SEQUENCE [LARGE SCALE GENOMIC DNA]</scope>
    <source>
        <strain evidence="6 7">VF08</strain>
    </source>
</reference>
<dbReference type="Gene3D" id="3.30.450.20">
    <property type="entry name" value="PAS domain"/>
    <property type="match status" value="1"/>
</dbReference>
<evidence type="ECO:0000313" key="6">
    <source>
        <dbReference type="EMBL" id="KRQ87593.1"/>
    </source>
</evidence>
<keyword evidence="2" id="KW-0472">Membrane</keyword>
<dbReference type="InterPro" id="IPR035965">
    <property type="entry name" value="PAS-like_dom_sf"/>
</dbReference>
<dbReference type="GO" id="GO:0071111">
    <property type="term" value="F:cyclic-guanylate-specific phosphodiesterase activity"/>
    <property type="evidence" value="ECO:0007669"/>
    <property type="project" value="UniProtKB-EC"/>
</dbReference>
<evidence type="ECO:0000256" key="1">
    <source>
        <dbReference type="SAM" id="Coils"/>
    </source>
</evidence>
<dbReference type="InterPro" id="IPR052155">
    <property type="entry name" value="Biofilm_reg_signaling"/>
</dbReference>
<keyword evidence="6" id="KW-0378">Hydrolase</keyword>
<dbReference type="Pfam" id="PF08447">
    <property type="entry name" value="PAS_3"/>
    <property type="match status" value="1"/>
</dbReference>
<dbReference type="Proteomes" id="UP000052015">
    <property type="component" value="Unassembled WGS sequence"/>
</dbReference>
<dbReference type="InterPro" id="IPR000700">
    <property type="entry name" value="PAS-assoc_C"/>
</dbReference>
<dbReference type="Pfam" id="PF00990">
    <property type="entry name" value="GGDEF"/>
    <property type="match status" value="1"/>
</dbReference>
<feature type="transmembrane region" description="Helical" evidence="2">
    <location>
        <begin position="66"/>
        <end position="86"/>
    </location>
</feature>
<name>A0A0R3JVG7_CALMK</name>
<dbReference type="STRING" id="908809.ABG79_00394"/>
<evidence type="ECO:0000259" key="4">
    <source>
        <dbReference type="PROSITE" id="PS50883"/>
    </source>
</evidence>
<organism evidence="6 7">
    <name type="scientific">Caloramator mitchellensis</name>
    <dbReference type="NCBI Taxonomy" id="908809"/>
    <lineage>
        <taxon>Bacteria</taxon>
        <taxon>Bacillati</taxon>
        <taxon>Bacillota</taxon>
        <taxon>Clostridia</taxon>
        <taxon>Eubacteriales</taxon>
        <taxon>Clostridiaceae</taxon>
        <taxon>Caloramator</taxon>
    </lineage>
</organism>
<proteinExistence type="predicted"/>
<dbReference type="SUPFAM" id="SSF55073">
    <property type="entry name" value="Nucleotide cyclase"/>
    <property type="match status" value="1"/>
</dbReference>
<dbReference type="OrthoDB" id="9762141at2"/>
<dbReference type="InterPro" id="IPR043128">
    <property type="entry name" value="Rev_trsase/Diguanyl_cyclase"/>
</dbReference>
<dbReference type="PATRIC" id="fig|908809.3.peg.397"/>
<protein>
    <submittedName>
        <fullName evidence="6">Cyclic di-GMP phosphodiesterase Gmr</fullName>
        <ecNumber evidence="6">3.1.4.52</ecNumber>
    </submittedName>
</protein>
<dbReference type="Gene3D" id="3.30.70.270">
    <property type="match status" value="1"/>
</dbReference>
<dbReference type="PROSITE" id="PS50887">
    <property type="entry name" value="GGDEF"/>
    <property type="match status" value="1"/>
</dbReference>
<dbReference type="InterPro" id="IPR000160">
    <property type="entry name" value="GGDEF_dom"/>
</dbReference>
<comment type="caution">
    <text evidence="6">The sequence shown here is derived from an EMBL/GenBank/DDBJ whole genome shotgun (WGS) entry which is preliminary data.</text>
</comment>
<feature type="domain" description="PAC" evidence="3">
    <location>
        <begin position="266"/>
        <end position="318"/>
    </location>
</feature>
<dbReference type="SUPFAM" id="SSF141868">
    <property type="entry name" value="EAL domain-like"/>
    <property type="match status" value="1"/>
</dbReference>
<dbReference type="InterPro" id="IPR035919">
    <property type="entry name" value="EAL_sf"/>
</dbReference>
<keyword evidence="7" id="KW-1185">Reference proteome</keyword>
<evidence type="ECO:0000313" key="7">
    <source>
        <dbReference type="Proteomes" id="UP000052015"/>
    </source>
</evidence>
<keyword evidence="1" id="KW-0175">Coiled coil</keyword>
<dbReference type="SUPFAM" id="SSF55785">
    <property type="entry name" value="PYP-like sensor domain (PAS domain)"/>
    <property type="match status" value="1"/>
</dbReference>
<dbReference type="PROSITE" id="PS50883">
    <property type="entry name" value="EAL"/>
    <property type="match status" value="1"/>
</dbReference>
<evidence type="ECO:0000256" key="2">
    <source>
        <dbReference type="SAM" id="Phobius"/>
    </source>
</evidence>
<feature type="domain" description="GGDEF" evidence="5">
    <location>
        <begin position="346"/>
        <end position="479"/>
    </location>
</feature>
<dbReference type="InterPro" id="IPR029787">
    <property type="entry name" value="Nucleotide_cyclase"/>
</dbReference>
<dbReference type="PANTHER" id="PTHR44757">
    <property type="entry name" value="DIGUANYLATE CYCLASE DGCP"/>
    <property type="match status" value="1"/>
</dbReference>